<feature type="region of interest" description="Disordered" evidence="6">
    <location>
        <begin position="68"/>
        <end position="181"/>
    </location>
</feature>
<reference evidence="8 9" key="1">
    <citation type="submission" date="2023-08" db="EMBL/GenBank/DDBJ databases">
        <title>Black Yeasts Isolated from many extreme environments.</title>
        <authorList>
            <person name="Coleine C."/>
            <person name="Stajich J.E."/>
            <person name="Selbmann L."/>
        </authorList>
    </citation>
    <scope>NUCLEOTIDE SEQUENCE [LARGE SCALE GENOMIC DNA]</scope>
    <source>
        <strain evidence="8 9">CCFEE 5910</strain>
    </source>
</reference>
<dbReference type="AlphaFoldDB" id="A0AAN7YH38"/>
<evidence type="ECO:0000256" key="1">
    <source>
        <dbReference type="ARBA" id="ARBA00003548"/>
    </source>
</evidence>
<organism evidence="8 9">
    <name type="scientific">Lithohypha guttulata</name>
    <dbReference type="NCBI Taxonomy" id="1690604"/>
    <lineage>
        <taxon>Eukaryota</taxon>
        <taxon>Fungi</taxon>
        <taxon>Dikarya</taxon>
        <taxon>Ascomycota</taxon>
        <taxon>Pezizomycotina</taxon>
        <taxon>Eurotiomycetes</taxon>
        <taxon>Chaetothyriomycetidae</taxon>
        <taxon>Chaetothyriales</taxon>
        <taxon>Trichomeriaceae</taxon>
        <taxon>Lithohypha</taxon>
    </lineage>
</organism>
<evidence type="ECO:0000256" key="7">
    <source>
        <dbReference type="SAM" id="SignalP"/>
    </source>
</evidence>
<dbReference type="InterPro" id="IPR010487">
    <property type="entry name" value="NGRN/Rrg9"/>
</dbReference>
<keyword evidence="7" id="KW-0732">Signal</keyword>
<evidence type="ECO:0000313" key="9">
    <source>
        <dbReference type="Proteomes" id="UP001309876"/>
    </source>
</evidence>
<dbReference type="Pfam" id="PF06413">
    <property type="entry name" value="Neugrin"/>
    <property type="match status" value="1"/>
</dbReference>
<feature type="chain" id="PRO_5042821508" description="Required for respiratory growth protein 9, mitochondrial" evidence="7">
    <location>
        <begin position="26"/>
        <end position="287"/>
    </location>
</feature>
<evidence type="ECO:0000256" key="5">
    <source>
        <dbReference type="ARBA" id="ARBA00022946"/>
    </source>
</evidence>
<evidence type="ECO:0000256" key="3">
    <source>
        <dbReference type="ARBA" id="ARBA00010895"/>
    </source>
</evidence>
<feature type="compositionally biased region" description="Basic and acidic residues" evidence="6">
    <location>
        <begin position="266"/>
        <end position="277"/>
    </location>
</feature>
<proteinExistence type="inferred from homology"/>
<keyword evidence="5" id="KW-0809">Transit peptide</keyword>
<evidence type="ECO:0000256" key="4">
    <source>
        <dbReference type="ARBA" id="ARBA00013566"/>
    </source>
</evidence>
<sequence>MGRSSCLNQTLLLAVIQAPVPLAASSPRTRSAINWVRTITSTSSRHHNFVSFGPQADAALDKYLNREPQPEFQSEPPARQKTGRSRKPKVAIRQGDDYEINDFVDRSSPSVRIEDWAVEGRDQPDYKGRSSAARQERQSTRKTTRDTPTARDRSPRPKLEPWQAQRNAMKEKFPGGWSPRKKLSPDAMEGIRGLHAQDSVKYSTAILAEQFKISPEAIRRILRSKWMGKQAEEKMDERRERWAKRHDRIWDQKAELGLMPRRKKPSPIEDPDKFEKDMERKEILGEI</sequence>
<evidence type="ECO:0000256" key="6">
    <source>
        <dbReference type="SAM" id="MobiDB-lite"/>
    </source>
</evidence>
<dbReference type="GO" id="GO:0005634">
    <property type="term" value="C:nucleus"/>
    <property type="evidence" value="ECO:0007669"/>
    <property type="project" value="TreeGrafter"/>
</dbReference>
<protein>
    <recommendedName>
        <fullName evidence="4">Required for respiratory growth protein 9, mitochondrial</fullName>
    </recommendedName>
</protein>
<comment type="subcellular location">
    <subcellularLocation>
        <location evidence="2">Mitochondrion</location>
    </subcellularLocation>
</comment>
<dbReference type="EMBL" id="JAVRRJ010000003">
    <property type="protein sequence ID" value="KAK5086671.1"/>
    <property type="molecule type" value="Genomic_DNA"/>
</dbReference>
<keyword evidence="9" id="KW-1185">Reference proteome</keyword>
<comment type="similarity">
    <text evidence="3">Belongs to the RRG9 family.</text>
</comment>
<dbReference type="Proteomes" id="UP001309876">
    <property type="component" value="Unassembled WGS sequence"/>
</dbReference>
<feature type="region of interest" description="Disordered" evidence="6">
    <location>
        <begin position="258"/>
        <end position="277"/>
    </location>
</feature>
<evidence type="ECO:0000313" key="8">
    <source>
        <dbReference type="EMBL" id="KAK5086671.1"/>
    </source>
</evidence>
<comment type="caution">
    <text evidence="8">The sequence shown here is derived from an EMBL/GenBank/DDBJ whole genome shotgun (WGS) entry which is preliminary data.</text>
</comment>
<evidence type="ECO:0000256" key="2">
    <source>
        <dbReference type="ARBA" id="ARBA00004173"/>
    </source>
</evidence>
<accession>A0AAN7YH38</accession>
<dbReference type="PANTHER" id="PTHR13475">
    <property type="entry name" value="NEUGRIN"/>
    <property type="match status" value="1"/>
</dbReference>
<dbReference type="GO" id="GO:0005739">
    <property type="term" value="C:mitochondrion"/>
    <property type="evidence" value="ECO:0007669"/>
    <property type="project" value="UniProtKB-SubCell"/>
</dbReference>
<gene>
    <name evidence="8" type="primary">RRG9</name>
    <name evidence="8" type="ORF">LTR05_003839</name>
</gene>
<feature type="compositionally biased region" description="Basic and acidic residues" evidence="6">
    <location>
        <begin position="112"/>
        <end position="159"/>
    </location>
</feature>
<dbReference type="PANTHER" id="PTHR13475:SF3">
    <property type="entry name" value="NEUGRIN"/>
    <property type="match status" value="1"/>
</dbReference>
<feature type="compositionally biased region" description="Basic residues" evidence="6">
    <location>
        <begin position="81"/>
        <end position="90"/>
    </location>
</feature>
<comment type="function">
    <text evidence="1">Required for respiratory activity and maintenance and expression of the mitochondrial genome.</text>
</comment>
<name>A0AAN7YH38_9EURO</name>
<feature type="signal peptide" evidence="7">
    <location>
        <begin position="1"/>
        <end position="25"/>
    </location>
</feature>